<dbReference type="Proteomes" id="UP000267464">
    <property type="component" value="Unassembled WGS sequence"/>
</dbReference>
<dbReference type="Pfam" id="PF00582">
    <property type="entry name" value="Usp"/>
    <property type="match status" value="1"/>
</dbReference>
<evidence type="ECO:0000313" key="3">
    <source>
        <dbReference type="EMBL" id="RQP24944.1"/>
    </source>
</evidence>
<dbReference type="PANTHER" id="PTHR46268">
    <property type="entry name" value="STRESS RESPONSE PROTEIN NHAX"/>
    <property type="match status" value="1"/>
</dbReference>
<accession>A0A3N7HRX2</accession>
<comment type="similarity">
    <text evidence="1">Belongs to the universal stress protein A family.</text>
</comment>
<dbReference type="Gene3D" id="3.40.50.620">
    <property type="entry name" value="HUPs"/>
    <property type="match status" value="1"/>
</dbReference>
<reference evidence="3 4" key="1">
    <citation type="submission" date="2018-08" db="EMBL/GenBank/DDBJ databases">
        <authorList>
            <person name="Khan S.A."/>
            <person name="Jeon C.O."/>
            <person name="Chun B.H."/>
            <person name="Jeong S.E."/>
        </authorList>
    </citation>
    <scope>NUCLEOTIDE SEQUENCE [LARGE SCALE GENOMIC DNA]</scope>
    <source>
        <strain evidence="3 4">S-16</strain>
    </source>
</reference>
<dbReference type="InterPro" id="IPR014729">
    <property type="entry name" value="Rossmann-like_a/b/a_fold"/>
</dbReference>
<sequence>MGSFTRECLMLRACRGGGLDPHQDPRPRARGRRNLALAQAFSAPSEQDGRVIFRRRTMYQRILVPLDGTDTSDLALREAMRLAEGSTTHLLLLHVIDDYPTMREFASNEALQDLRAHRRRRGEELVASRLRMVREAGVAATDIVCFAMESTPASILEAAAVNDCGLIVMGSHGRQGIKRAILGSVAESVCRNSPVPVMVVPSPPRG</sequence>
<comment type="caution">
    <text evidence="3">The sequence shown here is derived from an EMBL/GenBank/DDBJ whole genome shotgun (WGS) entry which is preliminary data.</text>
</comment>
<dbReference type="PANTHER" id="PTHR46268:SF6">
    <property type="entry name" value="UNIVERSAL STRESS PROTEIN UP12"/>
    <property type="match status" value="1"/>
</dbReference>
<dbReference type="EMBL" id="QUSW01000002">
    <property type="protein sequence ID" value="RQP24944.1"/>
    <property type="molecule type" value="Genomic_DNA"/>
</dbReference>
<dbReference type="SUPFAM" id="SSF52402">
    <property type="entry name" value="Adenine nucleotide alpha hydrolases-like"/>
    <property type="match status" value="1"/>
</dbReference>
<organism evidence="3 4">
    <name type="scientific">Piscinibacter terrae</name>
    <dbReference type="NCBI Taxonomy" id="2496871"/>
    <lineage>
        <taxon>Bacteria</taxon>
        <taxon>Pseudomonadati</taxon>
        <taxon>Pseudomonadota</taxon>
        <taxon>Betaproteobacteria</taxon>
        <taxon>Burkholderiales</taxon>
        <taxon>Sphaerotilaceae</taxon>
        <taxon>Piscinibacter</taxon>
    </lineage>
</organism>
<proteinExistence type="inferred from homology"/>
<dbReference type="InterPro" id="IPR006015">
    <property type="entry name" value="Universal_stress_UspA"/>
</dbReference>
<feature type="domain" description="UspA" evidence="2">
    <location>
        <begin position="58"/>
        <end position="201"/>
    </location>
</feature>
<evidence type="ECO:0000313" key="4">
    <source>
        <dbReference type="Proteomes" id="UP000267464"/>
    </source>
</evidence>
<dbReference type="InterPro" id="IPR006016">
    <property type="entry name" value="UspA"/>
</dbReference>
<gene>
    <name evidence="3" type="ORF">DZC73_08750</name>
</gene>
<dbReference type="PRINTS" id="PR01438">
    <property type="entry name" value="UNVRSLSTRESS"/>
</dbReference>
<dbReference type="CDD" id="cd00293">
    <property type="entry name" value="USP-like"/>
    <property type="match status" value="1"/>
</dbReference>
<reference evidence="3 4" key="2">
    <citation type="submission" date="2018-12" db="EMBL/GenBank/DDBJ databases">
        <title>Rhizobacter gummiphilus sp. nov., a rubber-degrading bacterium isolated from the soil of a botanical garden in Japan.</title>
        <authorList>
            <person name="Shunsuke S.S."/>
        </authorList>
    </citation>
    <scope>NUCLEOTIDE SEQUENCE [LARGE SCALE GENOMIC DNA]</scope>
    <source>
        <strain evidence="3 4">S-16</strain>
    </source>
</reference>
<name>A0A3N7HRX2_9BURK</name>
<dbReference type="AlphaFoldDB" id="A0A3N7HRX2"/>
<evidence type="ECO:0000256" key="1">
    <source>
        <dbReference type="ARBA" id="ARBA00008791"/>
    </source>
</evidence>
<evidence type="ECO:0000259" key="2">
    <source>
        <dbReference type="Pfam" id="PF00582"/>
    </source>
</evidence>
<keyword evidence="4" id="KW-1185">Reference proteome</keyword>
<protein>
    <submittedName>
        <fullName evidence="3">Universal stress protein</fullName>
    </submittedName>
</protein>